<protein>
    <submittedName>
        <fullName evidence="1">Uncharacterized protein</fullName>
    </submittedName>
</protein>
<accession>A0ABY6H9W0</accession>
<evidence type="ECO:0000313" key="1">
    <source>
        <dbReference type="EMBL" id="UYO61270.1"/>
    </source>
</evidence>
<name>A0ABY6H9W0_9FIRM</name>
<evidence type="ECO:0000313" key="2">
    <source>
        <dbReference type="Proteomes" id="UP001163550"/>
    </source>
</evidence>
<dbReference type="RefSeq" id="WP_228883545.1">
    <property type="nucleotide sequence ID" value="NZ_CABIIK010000057.1"/>
</dbReference>
<reference evidence="1" key="1">
    <citation type="submission" date="2021-11" db="EMBL/GenBank/DDBJ databases">
        <title>Isoprene-degrading acetogen.</title>
        <authorList>
            <person name="Yang Y."/>
            <person name="Jin H."/>
            <person name="Yan J."/>
        </authorList>
    </citation>
    <scope>NUCLEOTIDE SEQUENCE</scope>
    <source>
        <strain evidence="1">Berkeley</strain>
    </source>
</reference>
<proteinExistence type="predicted"/>
<organism evidence="1 2">
    <name type="scientific">Acetobacterium wieringae</name>
    <dbReference type="NCBI Taxonomy" id="52694"/>
    <lineage>
        <taxon>Bacteria</taxon>
        <taxon>Bacillati</taxon>
        <taxon>Bacillota</taxon>
        <taxon>Clostridia</taxon>
        <taxon>Eubacteriales</taxon>
        <taxon>Eubacteriaceae</taxon>
        <taxon>Acetobacterium</taxon>
    </lineage>
</organism>
<sequence length="152" mass="17557">MSVLENALVTTRDAHSDDKQLAMFRVRCPLRAGCPNYGGIKRKKEKRRCYGRLFDLADTNGVVWLRFRCQQKKQVMVIRQMGSQILYWDEGQNDPHMGLPSAFTPIRCPVCGRWILDVYHETGTFLLEFKCPTHKAIVSWYRESPGSENDCA</sequence>
<dbReference type="Proteomes" id="UP001163550">
    <property type="component" value="Chromosome"/>
</dbReference>
<keyword evidence="2" id="KW-1185">Reference proteome</keyword>
<dbReference type="EMBL" id="CP087994">
    <property type="protein sequence ID" value="UYO61270.1"/>
    <property type="molecule type" value="Genomic_DNA"/>
</dbReference>
<gene>
    <name evidence="1" type="ORF">LNN31_10775</name>
</gene>